<gene>
    <name evidence="2" type="ORF">TTAC_LOCUS11606</name>
</gene>
<dbReference type="Proteomes" id="UP000274429">
    <property type="component" value="Unassembled WGS sequence"/>
</dbReference>
<name>A0A0R3XDJ6_HYDTA</name>
<evidence type="ECO:0000256" key="1">
    <source>
        <dbReference type="SAM" id="MobiDB-lite"/>
    </source>
</evidence>
<organism evidence="4">
    <name type="scientific">Hydatigena taeniaeformis</name>
    <name type="common">Feline tapeworm</name>
    <name type="synonym">Taenia taeniaeformis</name>
    <dbReference type="NCBI Taxonomy" id="6205"/>
    <lineage>
        <taxon>Eukaryota</taxon>
        <taxon>Metazoa</taxon>
        <taxon>Spiralia</taxon>
        <taxon>Lophotrochozoa</taxon>
        <taxon>Platyhelminthes</taxon>
        <taxon>Cestoda</taxon>
        <taxon>Eucestoda</taxon>
        <taxon>Cyclophyllidea</taxon>
        <taxon>Taeniidae</taxon>
        <taxon>Hydatigera</taxon>
    </lineage>
</organism>
<keyword evidence="3" id="KW-1185">Reference proteome</keyword>
<evidence type="ECO:0000313" key="2">
    <source>
        <dbReference type="EMBL" id="VDM37315.1"/>
    </source>
</evidence>
<accession>A0A0R3XDJ6</accession>
<feature type="region of interest" description="Disordered" evidence="1">
    <location>
        <begin position="1"/>
        <end position="51"/>
    </location>
</feature>
<reference evidence="2 3" key="2">
    <citation type="submission" date="2018-11" db="EMBL/GenBank/DDBJ databases">
        <authorList>
            <consortium name="Pathogen Informatics"/>
        </authorList>
    </citation>
    <scope>NUCLEOTIDE SEQUENCE [LARGE SCALE GENOMIC DNA]</scope>
</reference>
<dbReference type="AlphaFoldDB" id="A0A0R3XDJ6"/>
<proteinExistence type="predicted"/>
<dbReference type="WBParaSite" id="TTAC_0001162301-mRNA-1">
    <property type="protein sequence ID" value="TTAC_0001162301-mRNA-1"/>
    <property type="gene ID" value="TTAC_0001162301"/>
</dbReference>
<protein>
    <submittedName>
        <fullName evidence="2 4">Uncharacterized protein</fullName>
    </submittedName>
</protein>
<reference evidence="4" key="1">
    <citation type="submission" date="2017-02" db="UniProtKB">
        <authorList>
            <consortium name="WormBaseParasite"/>
        </authorList>
    </citation>
    <scope>IDENTIFICATION</scope>
</reference>
<evidence type="ECO:0000313" key="3">
    <source>
        <dbReference type="Proteomes" id="UP000274429"/>
    </source>
</evidence>
<dbReference type="EMBL" id="UYWX01025636">
    <property type="protein sequence ID" value="VDM37315.1"/>
    <property type="molecule type" value="Genomic_DNA"/>
</dbReference>
<sequence length="51" mass="5422">MWVVETGPEWSEEDGEELCNRPPPPASQPTMDGEEEVVPLDSGMGMGASGC</sequence>
<evidence type="ECO:0000313" key="4">
    <source>
        <dbReference type="WBParaSite" id="TTAC_0001162301-mRNA-1"/>
    </source>
</evidence>